<dbReference type="InterPro" id="IPR050431">
    <property type="entry name" value="Adaptor_comp_med_subunit"/>
</dbReference>
<dbReference type="STRING" id="400682.A0A1X7V2W4"/>
<keyword evidence="9" id="KW-1185">Reference proteome</keyword>
<dbReference type="PRINTS" id="PR00314">
    <property type="entry name" value="CLATHRINADPT"/>
</dbReference>
<keyword evidence="2 6" id="KW-0813">Transport</keyword>
<keyword evidence="5" id="KW-0168">Coated pit</keyword>
<evidence type="ECO:0000313" key="8">
    <source>
        <dbReference type="EnsemblMetazoa" id="Aqu2.1.34595_001"/>
    </source>
</evidence>
<dbReference type="FunFam" id="3.30.450.60:FF:000002">
    <property type="entry name" value="AP-2 complex subunit mu, putative"/>
    <property type="match status" value="1"/>
</dbReference>
<dbReference type="GO" id="GO:0005905">
    <property type="term" value="C:clathrin-coated pit"/>
    <property type="evidence" value="ECO:0007669"/>
    <property type="project" value="UniProtKB-KW"/>
</dbReference>
<evidence type="ECO:0000256" key="4">
    <source>
        <dbReference type="ARBA" id="ARBA00023136"/>
    </source>
</evidence>
<evidence type="ECO:0000313" key="9">
    <source>
        <dbReference type="Proteomes" id="UP000007879"/>
    </source>
</evidence>
<dbReference type="InParanoid" id="A0A1X7V2W4"/>
<evidence type="ECO:0000256" key="6">
    <source>
        <dbReference type="PIRNR" id="PIRNR005992"/>
    </source>
</evidence>
<dbReference type="CDD" id="cd09253">
    <property type="entry name" value="AP-4_Mu4_Cterm"/>
    <property type="match status" value="1"/>
</dbReference>
<dbReference type="InterPro" id="IPR001392">
    <property type="entry name" value="Clathrin_mu"/>
</dbReference>
<dbReference type="SUPFAM" id="SSF49447">
    <property type="entry name" value="Second domain of Mu2 adaptin subunit (ap50) of ap2 adaptor"/>
    <property type="match status" value="1"/>
</dbReference>
<keyword evidence="3 6" id="KW-0653">Protein transport</keyword>
<keyword evidence="4" id="KW-0472">Membrane</keyword>
<comment type="subcellular location">
    <subcellularLocation>
        <location evidence="1">Membrane</location>
        <location evidence="1">Coated pit</location>
        <topology evidence="1">Peripheral membrane protein</topology>
        <orientation evidence="1">Cytoplasmic side</orientation>
    </subcellularLocation>
</comment>
<organism evidence="8">
    <name type="scientific">Amphimedon queenslandica</name>
    <name type="common">Sponge</name>
    <dbReference type="NCBI Taxonomy" id="400682"/>
    <lineage>
        <taxon>Eukaryota</taxon>
        <taxon>Metazoa</taxon>
        <taxon>Porifera</taxon>
        <taxon>Demospongiae</taxon>
        <taxon>Heteroscleromorpha</taxon>
        <taxon>Haplosclerida</taxon>
        <taxon>Niphatidae</taxon>
        <taxon>Amphimedon</taxon>
    </lineage>
</organism>
<accession>A0A1X7V2W4</accession>
<reference evidence="9" key="1">
    <citation type="journal article" date="2010" name="Nature">
        <title>The Amphimedon queenslandica genome and the evolution of animal complexity.</title>
        <authorList>
            <person name="Srivastava M."/>
            <person name="Simakov O."/>
            <person name="Chapman J."/>
            <person name="Fahey B."/>
            <person name="Gauthier M.E."/>
            <person name="Mitros T."/>
            <person name="Richards G.S."/>
            <person name="Conaco C."/>
            <person name="Dacre M."/>
            <person name="Hellsten U."/>
            <person name="Larroux C."/>
            <person name="Putnam N.H."/>
            <person name="Stanke M."/>
            <person name="Adamska M."/>
            <person name="Darling A."/>
            <person name="Degnan S.M."/>
            <person name="Oakley T.H."/>
            <person name="Plachetzki D.C."/>
            <person name="Zhai Y."/>
            <person name="Adamski M."/>
            <person name="Calcino A."/>
            <person name="Cummins S.F."/>
            <person name="Goodstein D.M."/>
            <person name="Harris C."/>
            <person name="Jackson D.J."/>
            <person name="Leys S.P."/>
            <person name="Shu S."/>
            <person name="Woodcroft B.J."/>
            <person name="Vervoort M."/>
            <person name="Kosik K.S."/>
            <person name="Manning G."/>
            <person name="Degnan B.M."/>
            <person name="Rokhsar D.S."/>
        </authorList>
    </citation>
    <scope>NUCLEOTIDE SEQUENCE [LARGE SCALE GENOMIC DNA]</scope>
</reference>
<sequence>MFSQLFVLSSRGDILVFRDYRGDVDKDTPDIFFKYIKKWKEENGAYPPPAINQDKTHFLYVRRNNLYFVGVTKFNVAPACALEVLGRVAQLCKDYCGVLNEESLRLNFILVYELLDEVLDFGYPQQTNTEILKSYVSNQPVGVVVGSDSSGTKRTLPSTAANKPIAVSLDSMKDQKYEIFVDLLERLTVLVASNGHTLRSHIDGSLVMRSFLGGNAEVHLGLNTDLVIGREERMVRGTGSVVLEDCSFHEKANLTDFDRDRNLSIGAQDGEFTVMKYRVAASDILNPIPFRIFTNIEDGQFPRSLRITVRIKCEMPVKSSGTNIVVRIPVPKTTISVSSEPLGAGSSTEYREPDKMYIWKLKKLEGGNEEQLVMKLNLSEVTKATKKEVNSVSMEFEIPMYICSGLQIRFLRIFEKGRPVSPYRWVRYITHSDSYVFRV</sequence>
<dbReference type="AlphaFoldDB" id="A0A1X7V2W4"/>
<evidence type="ECO:0000256" key="5">
    <source>
        <dbReference type="ARBA" id="ARBA00023176"/>
    </source>
</evidence>
<dbReference type="GO" id="GO:0030131">
    <property type="term" value="C:clathrin adaptor complex"/>
    <property type="evidence" value="ECO:0007669"/>
    <property type="project" value="UniProtKB-UniRule"/>
</dbReference>
<dbReference type="CDD" id="cd14838">
    <property type="entry name" value="AP4_Mu_N"/>
    <property type="match status" value="1"/>
</dbReference>
<dbReference type="InterPro" id="IPR028565">
    <property type="entry name" value="MHD"/>
</dbReference>
<evidence type="ECO:0000256" key="1">
    <source>
        <dbReference type="ARBA" id="ARBA00004277"/>
    </source>
</evidence>
<dbReference type="Pfam" id="PF00928">
    <property type="entry name" value="Adap_comp_sub"/>
    <property type="match status" value="1"/>
</dbReference>
<reference evidence="8" key="2">
    <citation type="submission" date="2017-05" db="UniProtKB">
        <authorList>
            <consortium name="EnsemblMetazoa"/>
        </authorList>
    </citation>
    <scope>IDENTIFICATION</scope>
</reference>
<dbReference type="Gene3D" id="3.30.450.60">
    <property type="match status" value="1"/>
</dbReference>
<dbReference type="OrthoDB" id="10259133at2759"/>
<dbReference type="Gene3D" id="2.60.40.1170">
    <property type="entry name" value="Mu homology domain, subdomain B"/>
    <property type="match status" value="2"/>
</dbReference>
<dbReference type="GO" id="GO:0006886">
    <property type="term" value="P:intracellular protein transport"/>
    <property type="evidence" value="ECO:0007669"/>
    <property type="project" value="UniProtKB-UniRule"/>
</dbReference>
<gene>
    <name evidence="8" type="primary">100636869</name>
</gene>
<dbReference type="Proteomes" id="UP000007879">
    <property type="component" value="Unassembled WGS sequence"/>
</dbReference>
<dbReference type="InterPro" id="IPR036168">
    <property type="entry name" value="AP2_Mu_C_sf"/>
</dbReference>
<protein>
    <recommendedName>
        <fullName evidence="7">MHD domain-containing protein</fullName>
    </recommendedName>
</protein>
<dbReference type="PANTHER" id="PTHR10529">
    <property type="entry name" value="AP COMPLEX SUBUNIT MU"/>
    <property type="match status" value="1"/>
</dbReference>
<evidence type="ECO:0000256" key="3">
    <source>
        <dbReference type="ARBA" id="ARBA00022927"/>
    </source>
</evidence>
<evidence type="ECO:0000259" key="7">
    <source>
        <dbReference type="PROSITE" id="PS51072"/>
    </source>
</evidence>
<proteinExistence type="inferred from homology"/>
<feature type="domain" description="MHD" evidence="7">
    <location>
        <begin position="176"/>
        <end position="438"/>
    </location>
</feature>
<dbReference type="EnsemblMetazoa" id="Aqu2.1.34595_001">
    <property type="protein sequence ID" value="Aqu2.1.34595_001"/>
    <property type="gene ID" value="Aqu2.1.34595"/>
</dbReference>
<dbReference type="PIRSF" id="PIRSF005992">
    <property type="entry name" value="Clathrin_mu"/>
    <property type="match status" value="1"/>
</dbReference>
<comment type="similarity">
    <text evidence="6">Belongs to the adaptor complexes medium subunit family.</text>
</comment>
<dbReference type="EnsemblMetazoa" id="XM_019995231.1">
    <property type="protein sequence ID" value="XP_019850790.1"/>
    <property type="gene ID" value="LOC100636869"/>
</dbReference>
<dbReference type="InterPro" id="IPR011012">
    <property type="entry name" value="Longin-like_dom_sf"/>
</dbReference>
<dbReference type="eggNOG" id="KOG0937">
    <property type="taxonomic scope" value="Eukaryota"/>
</dbReference>
<dbReference type="GO" id="GO:0016192">
    <property type="term" value="P:vesicle-mediated transport"/>
    <property type="evidence" value="ECO:0007669"/>
    <property type="project" value="InterPro"/>
</dbReference>
<dbReference type="KEGG" id="aqu:100636869"/>
<dbReference type="SUPFAM" id="SSF64356">
    <property type="entry name" value="SNARE-like"/>
    <property type="match status" value="1"/>
</dbReference>
<evidence type="ECO:0000256" key="2">
    <source>
        <dbReference type="ARBA" id="ARBA00022448"/>
    </source>
</evidence>
<dbReference type="PROSITE" id="PS51072">
    <property type="entry name" value="MHD"/>
    <property type="match status" value="1"/>
</dbReference>
<name>A0A1X7V2W4_AMPQE</name>